<evidence type="ECO:0000256" key="7">
    <source>
        <dbReference type="ARBA" id="ARBA00023065"/>
    </source>
</evidence>
<name>A0A9D1SGD4_9FIRM</name>
<dbReference type="InterPro" id="IPR036019">
    <property type="entry name" value="MscL_channel"/>
</dbReference>
<keyword evidence="9 10" id="KW-0407">Ion channel</keyword>
<dbReference type="Pfam" id="PF01741">
    <property type="entry name" value="MscL"/>
    <property type="match status" value="1"/>
</dbReference>
<feature type="transmembrane region" description="Helical" evidence="10">
    <location>
        <begin position="20"/>
        <end position="38"/>
    </location>
</feature>
<evidence type="ECO:0000256" key="2">
    <source>
        <dbReference type="ARBA" id="ARBA00007254"/>
    </source>
</evidence>
<evidence type="ECO:0000256" key="1">
    <source>
        <dbReference type="ARBA" id="ARBA00004651"/>
    </source>
</evidence>
<dbReference type="PROSITE" id="PS01327">
    <property type="entry name" value="MSCL"/>
    <property type="match status" value="1"/>
</dbReference>
<keyword evidence="7 10" id="KW-0406">Ion transport</keyword>
<dbReference type="PANTHER" id="PTHR30266:SF2">
    <property type="entry name" value="LARGE-CONDUCTANCE MECHANOSENSITIVE CHANNEL"/>
    <property type="match status" value="1"/>
</dbReference>
<dbReference type="PANTHER" id="PTHR30266">
    <property type="entry name" value="MECHANOSENSITIVE CHANNEL MSCL"/>
    <property type="match status" value="1"/>
</dbReference>
<dbReference type="InterPro" id="IPR037673">
    <property type="entry name" value="MSC/AndL"/>
</dbReference>
<gene>
    <name evidence="10 12" type="primary">mscL</name>
    <name evidence="12" type="ORF">IAC57_00785</name>
</gene>
<dbReference type="EMBL" id="DVMZ01000022">
    <property type="protein sequence ID" value="HIU58613.1"/>
    <property type="molecule type" value="Genomic_DNA"/>
</dbReference>
<sequence length="210" mass="23958">MKSFFGEFKKFITRGNVLDLAVGVMVGGAFTAIVNALSNYILKPLINWLLALLLGKDTLSELFTFLKRGYDENGALSLENSIYIDWGAFLNAVVNFLLLAFVLFCIVKAINKFSEMKEKAREEYLTEKAAVKKYRGEGLKRSEARARYAAELAREKAEQAEEKRLEEERAAKAREEEEALAAQKKAEEEARERDNHKLLEEIRDLLRDRG</sequence>
<dbReference type="InterPro" id="IPR019823">
    <property type="entry name" value="Mechanosensitive_channel_CS"/>
</dbReference>
<dbReference type="Proteomes" id="UP000824081">
    <property type="component" value="Unassembled WGS sequence"/>
</dbReference>
<dbReference type="AlphaFoldDB" id="A0A9D1SGD4"/>
<dbReference type="PRINTS" id="PR01264">
    <property type="entry name" value="MECHCHANNEL"/>
</dbReference>
<reference evidence="12" key="2">
    <citation type="journal article" date="2021" name="PeerJ">
        <title>Extensive microbial diversity within the chicken gut microbiome revealed by metagenomics and culture.</title>
        <authorList>
            <person name="Gilroy R."/>
            <person name="Ravi A."/>
            <person name="Getino M."/>
            <person name="Pursley I."/>
            <person name="Horton D.L."/>
            <person name="Alikhan N.F."/>
            <person name="Baker D."/>
            <person name="Gharbi K."/>
            <person name="Hall N."/>
            <person name="Watson M."/>
            <person name="Adriaenssens E.M."/>
            <person name="Foster-Nyarko E."/>
            <person name="Jarju S."/>
            <person name="Secka A."/>
            <person name="Antonio M."/>
            <person name="Oren A."/>
            <person name="Chaudhuri R.R."/>
            <person name="La Ragione R."/>
            <person name="Hildebrand F."/>
            <person name="Pallen M.J."/>
        </authorList>
    </citation>
    <scope>NUCLEOTIDE SEQUENCE</scope>
    <source>
        <strain evidence="12">11687</strain>
    </source>
</reference>
<comment type="similarity">
    <text evidence="2 10">Belongs to the MscL family.</text>
</comment>
<comment type="subcellular location">
    <subcellularLocation>
        <location evidence="1 10">Cell membrane</location>
        <topology evidence="1 10">Multi-pass membrane protein</topology>
    </subcellularLocation>
</comment>
<feature type="compositionally biased region" description="Basic and acidic residues" evidence="11">
    <location>
        <begin position="184"/>
        <end position="194"/>
    </location>
</feature>
<feature type="transmembrane region" description="Helical" evidence="10">
    <location>
        <begin position="86"/>
        <end position="107"/>
    </location>
</feature>
<keyword evidence="5 10" id="KW-0812">Transmembrane</keyword>
<dbReference type="InterPro" id="IPR001185">
    <property type="entry name" value="MS_channel"/>
</dbReference>
<organism evidence="12 13">
    <name type="scientific">Candidatus Scatosoma pullistercoris</name>
    <dbReference type="NCBI Taxonomy" id="2840934"/>
    <lineage>
        <taxon>Bacteria</taxon>
        <taxon>Bacillati</taxon>
        <taxon>Bacillota</taxon>
        <taxon>Clostridia</taxon>
        <taxon>Candidatus Scatosoma</taxon>
    </lineage>
</organism>
<keyword evidence="6 10" id="KW-1133">Transmembrane helix</keyword>
<keyword evidence="4 10" id="KW-1003">Cell membrane</keyword>
<evidence type="ECO:0000313" key="12">
    <source>
        <dbReference type="EMBL" id="HIU58613.1"/>
    </source>
</evidence>
<dbReference type="Gene3D" id="1.10.1200.120">
    <property type="entry name" value="Large-conductance mechanosensitive channel, MscL, domain 1"/>
    <property type="match status" value="1"/>
</dbReference>
<dbReference type="SUPFAM" id="SSF81330">
    <property type="entry name" value="Gated mechanosensitive channel"/>
    <property type="match status" value="1"/>
</dbReference>
<evidence type="ECO:0000256" key="9">
    <source>
        <dbReference type="ARBA" id="ARBA00023303"/>
    </source>
</evidence>
<dbReference type="GO" id="GO:0008381">
    <property type="term" value="F:mechanosensitive monoatomic ion channel activity"/>
    <property type="evidence" value="ECO:0007669"/>
    <property type="project" value="UniProtKB-UniRule"/>
</dbReference>
<evidence type="ECO:0000256" key="6">
    <source>
        <dbReference type="ARBA" id="ARBA00022989"/>
    </source>
</evidence>
<evidence type="ECO:0000256" key="8">
    <source>
        <dbReference type="ARBA" id="ARBA00023136"/>
    </source>
</evidence>
<proteinExistence type="inferred from homology"/>
<comment type="caution">
    <text evidence="12">The sequence shown here is derived from an EMBL/GenBank/DDBJ whole genome shotgun (WGS) entry which is preliminary data.</text>
</comment>
<accession>A0A9D1SGD4</accession>
<comment type="function">
    <text evidence="10">Channel that opens in response to stretch forces in the membrane lipid bilayer. May participate in the regulation of osmotic pressure changes within the cell.</text>
</comment>
<evidence type="ECO:0000256" key="3">
    <source>
        <dbReference type="ARBA" id="ARBA00022448"/>
    </source>
</evidence>
<feature type="compositionally biased region" description="Basic and acidic residues" evidence="11">
    <location>
        <begin position="157"/>
        <end position="175"/>
    </location>
</feature>
<dbReference type="HAMAP" id="MF_00115">
    <property type="entry name" value="MscL"/>
    <property type="match status" value="1"/>
</dbReference>
<evidence type="ECO:0000256" key="10">
    <source>
        <dbReference type="HAMAP-Rule" id="MF_00115"/>
    </source>
</evidence>
<reference evidence="12" key="1">
    <citation type="submission" date="2020-10" db="EMBL/GenBank/DDBJ databases">
        <authorList>
            <person name="Gilroy R."/>
        </authorList>
    </citation>
    <scope>NUCLEOTIDE SEQUENCE</scope>
    <source>
        <strain evidence="12">11687</strain>
    </source>
</reference>
<keyword evidence="8 10" id="KW-0472">Membrane</keyword>
<comment type="subunit">
    <text evidence="10">Homopentamer.</text>
</comment>
<evidence type="ECO:0000313" key="13">
    <source>
        <dbReference type="Proteomes" id="UP000824081"/>
    </source>
</evidence>
<evidence type="ECO:0000256" key="11">
    <source>
        <dbReference type="SAM" id="MobiDB-lite"/>
    </source>
</evidence>
<feature type="region of interest" description="Disordered" evidence="11">
    <location>
        <begin position="157"/>
        <end position="194"/>
    </location>
</feature>
<evidence type="ECO:0000256" key="4">
    <source>
        <dbReference type="ARBA" id="ARBA00022475"/>
    </source>
</evidence>
<dbReference type="GO" id="GO:0005886">
    <property type="term" value="C:plasma membrane"/>
    <property type="evidence" value="ECO:0007669"/>
    <property type="project" value="UniProtKB-SubCell"/>
</dbReference>
<protein>
    <recommendedName>
        <fullName evidence="10">Large-conductance mechanosensitive channel</fullName>
    </recommendedName>
</protein>
<dbReference type="NCBIfam" id="TIGR00220">
    <property type="entry name" value="mscL"/>
    <property type="match status" value="1"/>
</dbReference>
<keyword evidence="3 10" id="KW-0813">Transport</keyword>
<evidence type="ECO:0000256" key="5">
    <source>
        <dbReference type="ARBA" id="ARBA00022692"/>
    </source>
</evidence>